<dbReference type="InterPro" id="IPR005821">
    <property type="entry name" value="Ion_trans_dom"/>
</dbReference>
<feature type="domain" description="Ion transport" evidence="7">
    <location>
        <begin position="12"/>
        <end position="228"/>
    </location>
</feature>
<feature type="transmembrane region" description="Helical" evidence="6">
    <location>
        <begin position="122"/>
        <end position="147"/>
    </location>
</feature>
<keyword evidence="5" id="KW-0175">Coiled coil</keyword>
<organism evidence="8 10">
    <name type="scientific">Candidatus Sedimenticola endophacoides</name>
    <dbReference type="NCBI Taxonomy" id="2548426"/>
    <lineage>
        <taxon>Bacteria</taxon>
        <taxon>Pseudomonadati</taxon>
        <taxon>Pseudomonadota</taxon>
        <taxon>Gammaproteobacteria</taxon>
        <taxon>Chromatiales</taxon>
        <taxon>Sedimenticolaceae</taxon>
        <taxon>Sedimenticola</taxon>
    </lineage>
</organism>
<keyword evidence="8" id="KW-0407">Ion channel</keyword>
<evidence type="ECO:0000256" key="6">
    <source>
        <dbReference type="SAM" id="Phobius"/>
    </source>
</evidence>
<dbReference type="Gene3D" id="1.20.120.350">
    <property type="entry name" value="Voltage-gated potassium channels. Chain C"/>
    <property type="match status" value="1"/>
</dbReference>
<dbReference type="AlphaFoldDB" id="A0A657Q0A1"/>
<evidence type="ECO:0000313" key="8">
    <source>
        <dbReference type="EMBL" id="OQX33049.1"/>
    </source>
</evidence>
<comment type="caution">
    <text evidence="8">The sequence shown here is derived from an EMBL/GenBank/DDBJ whole genome shotgun (WGS) entry which is preliminary data.</text>
</comment>
<comment type="subcellular location">
    <subcellularLocation>
        <location evidence="1">Membrane</location>
        <topology evidence="1">Multi-pass membrane protein</topology>
    </subcellularLocation>
</comment>
<dbReference type="EMBL" id="PQCO01000239">
    <property type="protein sequence ID" value="PUD99975.1"/>
    <property type="molecule type" value="Genomic_DNA"/>
</dbReference>
<keyword evidence="3 6" id="KW-1133">Transmembrane helix</keyword>
<dbReference type="GO" id="GO:0001518">
    <property type="term" value="C:voltage-gated sodium channel complex"/>
    <property type="evidence" value="ECO:0007669"/>
    <property type="project" value="TreeGrafter"/>
</dbReference>
<dbReference type="Gene3D" id="1.10.287.70">
    <property type="match status" value="1"/>
</dbReference>
<evidence type="ECO:0000256" key="4">
    <source>
        <dbReference type="ARBA" id="ARBA00023136"/>
    </source>
</evidence>
<evidence type="ECO:0000256" key="5">
    <source>
        <dbReference type="SAM" id="Coils"/>
    </source>
</evidence>
<dbReference type="Proteomes" id="UP000243361">
    <property type="component" value="Unassembled WGS sequence"/>
</dbReference>
<dbReference type="PANTHER" id="PTHR10037:SF62">
    <property type="entry name" value="SODIUM CHANNEL PROTEIN 60E"/>
    <property type="match status" value="1"/>
</dbReference>
<gene>
    <name evidence="8" type="ORF">B0D84_05180</name>
    <name evidence="9" type="ORF">C3L24_09975</name>
</gene>
<dbReference type="InterPro" id="IPR027359">
    <property type="entry name" value="Volt_channel_dom_sf"/>
</dbReference>
<dbReference type="EMBL" id="MUIE01000336">
    <property type="protein sequence ID" value="OQX33049.1"/>
    <property type="molecule type" value="Genomic_DNA"/>
</dbReference>
<proteinExistence type="predicted"/>
<feature type="transmembrane region" description="Helical" evidence="6">
    <location>
        <begin position="12"/>
        <end position="30"/>
    </location>
</feature>
<keyword evidence="4 6" id="KW-0472">Membrane</keyword>
<feature type="transmembrane region" description="Helical" evidence="6">
    <location>
        <begin position="159"/>
        <end position="183"/>
    </location>
</feature>
<evidence type="ECO:0000256" key="1">
    <source>
        <dbReference type="ARBA" id="ARBA00004141"/>
    </source>
</evidence>
<feature type="transmembrane region" description="Helical" evidence="6">
    <location>
        <begin position="195"/>
        <end position="218"/>
    </location>
</feature>
<keyword evidence="8" id="KW-0813">Transport</keyword>
<evidence type="ECO:0000259" key="7">
    <source>
        <dbReference type="Pfam" id="PF00520"/>
    </source>
</evidence>
<keyword evidence="10" id="KW-1185">Reference proteome</keyword>
<dbReference type="SUPFAM" id="SSF81324">
    <property type="entry name" value="Voltage-gated potassium channels"/>
    <property type="match status" value="1"/>
</dbReference>
<reference evidence="8 10" key="1">
    <citation type="submission" date="2017-02" db="EMBL/GenBank/DDBJ databases">
        <title>Novel co-symbiosis in the unique lucinid bivalve Phacoides pectinatus.</title>
        <authorList>
            <person name="Lim S.J."/>
            <person name="Davis B.G."/>
            <person name="Gill D.E."/>
            <person name="Engel A.S."/>
            <person name="Anderson L.C."/>
            <person name="Campbell B.J."/>
        </authorList>
    </citation>
    <scope>NUCLEOTIDE SEQUENCE [LARGE SCALE GENOMIC DNA]</scope>
    <source>
        <strain evidence="8">LUC13016_P6</strain>
    </source>
</reference>
<evidence type="ECO:0000313" key="10">
    <source>
        <dbReference type="Proteomes" id="UP000243361"/>
    </source>
</evidence>
<evidence type="ECO:0000313" key="11">
    <source>
        <dbReference type="Proteomes" id="UP000250928"/>
    </source>
</evidence>
<dbReference type="GO" id="GO:0005248">
    <property type="term" value="F:voltage-gated sodium channel activity"/>
    <property type="evidence" value="ECO:0007669"/>
    <property type="project" value="TreeGrafter"/>
</dbReference>
<sequence>MTVRVRGLVEARWFQGFIIGVILFNAAVLGMQTYRALPQAALESLDLLDRLCLAVFVIEILLKLYVYRLSFFRQGWNLFDFMIVAIALVPATGGLSILRAFRIFRVLRLITAVQSIRRVVSGMLVAIPGVGSVGGLLLIVFYIGAVISTTLYGEAFPEWFGTLGASMYTLFQIMTLESWSMGIVRPVMEQFPYSWLFFVPFITVTSFTVLNLFIGIIVDAMATVKEEEFHTQEHEAENHANIRQMRADIEELNRKLSRLLEQR</sequence>
<evidence type="ECO:0000256" key="3">
    <source>
        <dbReference type="ARBA" id="ARBA00022989"/>
    </source>
</evidence>
<name>A0A657Q0A1_9GAMM</name>
<dbReference type="InterPro" id="IPR043203">
    <property type="entry name" value="VGCC_Ca_Na"/>
</dbReference>
<feature type="transmembrane region" description="Helical" evidence="6">
    <location>
        <begin position="81"/>
        <end position="101"/>
    </location>
</feature>
<dbReference type="Pfam" id="PF00520">
    <property type="entry name" value="Ion_trans"/>
    <property type="match status" value="1"/>
</dbReference>
<feature type="coiled-coil region" evidence="5">
    <location>
        <begin position="235"/>
        <end position="262"/>
    </location>
</feature>
<feature type="transmembrane region" description="Helical" evidence="6">
    <location>
        <begin position="51"/>
        <end position="69"/>
    </location>
</feature>
<evidence type="ECO:0000256" key="2">
    <source>
        <dbReference type="ARBA" id="ARBA00022692"/>
    </source>
</evidence>
<dbReference type="PANTHER" id="PTHR10037">
    <property type="entry name" value="VOLTAGE-GATED CATION CHANNEL CALCIUM AND SODIUM"/>
    <property type="match status" value="1"/>
</dbReference>
<keyword evidence="8" id="KW-0406">Ion transport</keyword>
<protein>
    <submittedName>
        <fullName evidence="8">Voltage-gated sodium channel</fullName>
    </submittedName>
</protein>
<dbReference type="Proteomes" id="UP000250928">
    <property type="component" value="Unassembled WGS sequence"/>
</dbReference>
<evidence type="ECO:0000313" key="9">
    <source>
        <dbReference type="EMBL" id="PUD99975.1"/>
    </source>
</evidence>
<keyword evidence="2 6" id="KW-0812">Transmembrane</keyword>
<reference evidence="9 11" key="2">
    <citation type="submission" date="2018-01" db="EMBL/GenBank/DDBJ databases">
        <title>Novel co-symbiosis in the lucinid bivalve Phacoides pectinatus.</title>
        <authorList>
            <person name="Lim S.J."/>
            <person name="Davis B.G."/>
            <person name="Gill D.E."/>
            <person name="Engel A.S."/>
            <person name="Anderson L.C."/>
            <person name="Campbell B.J."/>
        </authorList>
    </citation>
    <scope>NUCLEOTIDE SEQUENCE [LARGE SCALE GENOMIC DNA]</scope>
    <source>
        <strain evidence="9">N3_P5</strain>
    </source>
</reference>
<accession>A0A657Q0A1</accession>